<proteinExistence type="predicted"/>
<geneLocation type="plasmid" evidence="1 2">
    <name>pSCL4</name>
</geneLocation>
<organism evidence="1 2">
    <name type="scientific">Streptomyces clavuligerus</name>
    <dbReference type="NCBI Taxonomy" id="1901"/>
    <lineage>
        <taxon>Bacteria</taxon>
        <taxon>Bacillati</taxon>
        <taxon>Actinomycetota</taxon>
        <taxon>Actinomycetes</taxon>
        <taxon>Kitasatosporales</taxon>
        <taxon>Streptomycetaceae</taxon>
        <taxon>Streptomyces</taxon>
    </lineage>
</organism>
<evidence type="ECO:0000313" key="1">
    <source>
        <dbReference type="EMBL" id="EFG04227.2"/>
    </source>
</evidence>
<keyword evidence="2" id="KW-1185">Reference proteome</keyword>
<reference evidence="1 2" key="1">
    <citation type="journal article" date="2010" name="Genome Biol. Evol.">
        <title>The sequence of a 1.8-mb bacterial linear plasmid reveals a rich evolutionary reservoir of secondary metabolic pathways.</title>
        <authorList>
            <person name="Medema M.H."/>
            <person name="Trefzer A."/>
            <person name="Kovalchuk A."/>
            <person name="van den Berg M."/>
            <person name="Mueller U."/>
            <person name="Heijne W."/>
            <person name="Wu L."/>
            <person name="Alam M.T."/>
            <person name="Ronning C.M."/>
            <person name="Nierman W.C."/>
            <person name="Bovenberg R.A.L."/>
            <person name="Breitling R."/>
            <person name="Takano E."/>
        </authorList>
    </citation>
    <scope>NUCLEOTIDE SEQUENCE [LARGE SCALE GENOMIC DNA]</scope>
    <source>
        <strain evidence="1">ATCC 27064</strain>
        <plasmid evidence="1 2">pSCL4</plasmid>
    </source>
</reference>
<sequence>MAYGTTARPAQYLSPSIAGDGAGRGARCVPTAVSAARWADFLPQVQDLGALRNSEGAFGGLAQEGGERVGQNGFDVIQGEGFALSNCHRDFPSIRECRRGG</sequence>
<dbReference type="AlphaFoldDB" id="D5SJY4"/>
<protein>
    <submittedName>
        <fullName evidence="1">Uncharacterized protein</fullName>
    </submittedName>
</protein>
<keyword evidence="1" id="KW-0614">Plasmid</keyword>
<accession>D5SJY4</accession>
<name>D5SJY4_STRCL</name>
<evidence type="ECO:0000313" key="2">
    <source>
        <dbReference type="Proteomes" id="UP000002357"/>
    </source>
</evidence>
<dbReference type="EMBL" id="CM000914">
    <property type="protein sequence ID" value="EFG04227.2"/>
    <property type="molecule type" value="Genomic_DNA"/>
</dbReference>
<gene>
    <name evidence="1" type="ORF">SCLAV_p0740</name>
</gene>
<dbReference type="Proteomes" id="UP000002357">
    <property type="component" value="Plasmid pSCL4"/>
</dbReference>